<proteinExistence type="predicted"/>
<gene>
    <name evidence="2" type="ORF">CDAR_544751</name>
</gene>
<keyword evidence="3" id="KW-1185">Reference proteome</keyword>
<name>A0AAV4TT03_9ARAC</name>
<evidence type="ECO:0000313" key="2">
    <source>
        <dbReference type="EMBL" id="GIY48077.1"/>
    </source>
</evidence>
<dbReference type="Proteomes" id="UP001054837">
    <property type="component" value="Unassembled WGS sequence"/>
</dbReference>
<dbReference type="EMBL" id="BPLQ01010061">
    <property type="protein sequence ID" value="GIY48077.1"/>
    <property type="molecule type" value="Genomic_DNA"/>
</dbReference>
<evidence type="ECO:0000256" key="1">
    <source>
        <dbReference type="SAM" id="MobiDB-lite"/>
    </source>
</evidence>
<sequence>MTSLSGKNHGPVGFFLRLRLSSVSGNGEFYYESIKRNHRREKSRDCSKPYEGCGAENCSPPRVNDTHSPRSRRFERVSYSLSQETN</sequence>
<organism evidence="2 3">
    <name type="scientific">Caerostris darwini</name>
    <dbReference type="NCBI Taxonomy" id="1538125"/>
    <lineage>
        <taxon>Eukaryota</taxon>
        <taxon>Metazoa</taxon>
        <taxon>Ecdysozoa</taxon>
        <taxon>Arthropoda</taxon>
        <taxon>Chelicerata</taxon>
        <taxon>Arachnida</taxon>
        <taxon>Araneae</taxon>
        <taxon>Araneomorphae</taxon>
        <taxon>Entelegynae</taxon>
        <taxon>Araneoidea</taxon>
        <taxon>Araneidae</taxon>
        <taxon>Caerostris</taxon>
    </lineage>
</organism>
<evidence type="ECO:0000313" key="3">
    <source>
        <dbReference type="Proteomes" id="UP001054837"/>
    </source>
</evidence>
<protein>
    <submittedName>
        <fullName evidence="2">Uncharacterized protein</fullName>
    </submittedName>
</protein>
<feature type="region of interest" description="Disordered" evidence="1">
    <location>
        <begin position="39"/>
        <end position="86"/>
    </location>
</feature>
<comment type="caution">
    <text evidence="2">The sequence shown here is derived from an EMBL/GenBank/DDBJ whole genome shotgun (WGS) entry which is preliminary data.</text>
</comment>
<feature type="compositionally biased region" description="Basic and acidic residues" evidence="1">
    <location>
        <begin position="64"/>
        <end position="76"/>
    </location>
</feature>
<reference evidence="2 3" key="1">
    <citation type="submission" date="2021-06" db="EMBL/GenBank/DDBJ databases">
        <title>Caerostris darwini draft genome.</title>
        <authorList>
            <person name="Kono N."/>
            <person name="Arakawa K."/>
        </authorList>
    </citation>
    <scope>NUCLEOTIDE SEQUENCE [LARGE SCALE GENOMIC DNA]</scope>
</reference>
<dbReference type="AlphaFoldDB" id="A0AAV4TT03"/>
<accession>A0AAV4TT03</accession>